<proteinExistence type="predicted"/>
<evidence type="ECO:0000259" key="2">
    <source>
        <dbReference type="Pfam" id="PF06985"/>
    </source>
</evidence>
<dbReference type="EMBL" id="JAXOVC010000006">
    <property type="protein sequence ID" value="KAK4500830.1"/>
    <property type="molecule type" value="Genomic_DNA"/>
</dbReference>
<name>A0ABR0EHT2_ZASCE</name>
<reference evidence="4 5" key="1">
    <citation type="journal article" date="2023" name="G3 (Bethesda)">
        <title>A chromosome-level genome assembly of Zasmidium syzygii isolated from banana leaves.</title>
        <authorList>
            <person name="van Westerhoven A.C."/>
            <person name="Mehrabi R."/>
            <person name="Talebi R."/>
            <person name="Steentjes M.B.F."/>
            <person name="Corcolon B."/>
            <person name="Chong P.A."/>
            <person name="Kema G.H.J."/>
            <person name="Seidl M.F."/>
        </authorList>
    </citation>
    <scope>NUCLEOTIDE SEQUENCE [LARGE SCALE GENOMIC DNA]</scope>
    <source>
        <strain evidence="4 5">P124</strain>
    </source>
</reference>
<feature type="domain" description="DUF8212" evidence="3">
    <location>
        <begin position="252"/>
        <end position="318"/>
    </location>
</feature>
<sequence>MWLINIHTEKLEDFVGAAPAYAILSHRWTNDEPTFQDYVVNPPSHSGSHSGNTKIRDFCHLVRNTKNVIHGLPRVNYAWVDTVCIDKTSSAELSEAINSMWEWYKRAKWCVAYLSDVNVENLDVRTDRDAIRHQIQSSEWFTRGWTLQELLAPQKVVFYSKEWTYLGSKSALVPSALSTLRDPFGLVTTIEIATSIDGRILRGEKPVQWASVAQRMSWASRRSTTRPEDAAYCLLGLFDLNMPLLYGEGGPNAFRRLQEQILHESDDDSIFAFQLGSMGAALADSPEGFKGCENIERVQTQRRKSYVVVHQRLILSSPAIQVKNIRASSKANRRQFIIRLDCVAAYPNAEGDVRQCQFQLIGLQQVGDQFRRRQGIVNSVKDMTKAEVDEKVRKGEWSEVEMMDFSIPISWRIALWRRGRHDLTAPVVQTFTELDTPYFGGILSPRATPAASGKPEDASSDEERSREARQAFLELMSGPEEPRLGGESFHNITLEE</sequence>
<feature type="compositionally biased region" description="Basic and acidic residues" evidence="1">
    <location>
        <begin position="454"/>
        <end position="469"/>
    </location>
</feature>
<evidence type="ECO:0000259" key="3">
    <source>
        <dbReference type="Pfam" id="PF26640"/>
    </source>
</evidence>
<feature type="region of interest" description="Disordered" evidence="1">
    <location>
        <begin position="444"/>
        <end position="496"/>
    </location>
</feature>
<dbReference type="Pfam" id="PF26640">
    <property type="entry name" value="DUF8212"/>
    <property type="match status" value="1"/>
</dbReference>
<evidence type="ECO:0000313" key="4">
    <source>
        <dbReference type="EMBL" id="KAK4500830.1"/>
    </source>
</evidence>
<dbReference type="Pfam" id="PF06985">
    <property type="entry name" value="HET"/>
    <property type="match status" value="1"/>
</dbReference>
<dbReference type="Proteomes" id="UP001305779">
    <property type="component" value="Unassembled WGS sequence"/>
</dbReference>
<keyword evidence="5" id="KW-1185">Reference proteome</keyword>
<accession>A0ABR0EHT2</accession>
<dbReference type="InterPro" id="IPR010730">
    <property type="entry name" value="HET"/>
</dbReference>
<feature type="domain" description="Heterokaryon incompatibility" evidence="2">
    <location>
        <begin position="21"/>
        <end position="121"/>
    </location>
</feature>
<organism evidence="4 5">
    <name type="scientific">Zasmidium cellare</name>
    <name type="common">Wine cellar mold</name>
    <name type="synonym">Racodium cellare</name>
    <dbReference type="NCBI Taxonomy" id="395010"/>
    <lineage>
        <taxon>Eukaryota</taxon>
        <taxon>Fungi</taxon>
        <taxon>Dikarya</taxon>
        <taxon>Ascomycota</taxon>
        <taxon>Pezizomycotina</taxon>
        <taxon>Dothideomycetes</taxon>
        <taxon>Dothideomycetidae</taxon>
        <taxon>Mycosphaerellales</taxon>
        <taxon>Mycosphaerellaceae</taxon>
        <taxon>Zasmidium</taxon>
    </lineage>
</organism>
<dbReference type="PANTHER" id="PTHR10622:SF12">
    <property type="entry name" value="HET DOMAIN-CONTAINING PROTEIN"/>
    <property type="match status" value="1"/>
</dbReference>
<evidence type="ECO:0000313" key="5">
    <source>
        <dbReference type="Proteomes" id="UP001305779"/>
    </source>
</evidence>
<evidence type="ECO:0000256" key="1">
    <source>
        <dbReference type="SAM" id="MobiDB-lite"/>
    </source>
</evidence>
<comment type="caution">
    <text evidence="4">The sequence shown here is derived from an EMBL/GenBank/DDBJ whole genome shotgun (WGS) entry which is preliminary data.</text>
</comment>
<evidence type="ECO:0008006" key="6">
    <source>
        <dbReference type="Google" id="ProtNLM"/>
    </source>
</evidence>
<dbReference type="InterPro" id="IPR058525">
    <property type="entry name" value="DUF8212"/>
</dbReference>
<dbReference type="PANTHER" id="PTHR10622">
    <property type="entry name" value="HET DOMAIN-CONTAINING PROTEIN"/>
    <property type="match status" value="1"/>
</dbReference>
<gene>
    <name evidence="4" type="ORF">PRZ48_009022</name>
</gene>
<protein>
    <recommendedName>
        <fullName evidence="6">Heterokaryon incompatibility domain-containing protein</fullName>
    </recommendedName>
</protein>